<dbReference type="HOGENOM" id="CLU_3081812_0_0_3"/>
<dbReference type="EMBL" id="CAIQ01000196">
    <property type="protein sequence ID" value="CCI36823.1"/>
    <property type="molecule type" value="Genomic_DNA"/>
</dbReference>
<protein>
    <submittedName>
        <fullName evidence="1">Uncharacterized protein</fullName>
    </submittedName>
</protein>
<accession>I4IR99</accession>
<gene>
    <name evidence="1" type="ORF">MICAK_2750002</name>
</gene>
<comment type="caution">
    <text evidence="1">The sequence shown here is derived from an EMBL/GenBank/DDBJ whole genome shotgun (WGS) entry which is preliminary data.</text>
</comment>
<sequence length="52" mass="6228">MAIVELVRDIKREMLMERESRQLWLHDQGYFWIGSFSLVVIRKSYAKGGRMP</sequence>
<dbReference type="RefSeq" id="WP_004268886.1">
    <property type="nucleotide sequence ID" value="NZ_HE974183.1"/>
</dbReference>
<evidence type="ECO:0000313" key="2">
    <source>
        <dbReference type="Proteomes" id="UP000004047"/>
    </source>
</evidence>
<evidence type="ECO:0000313" key="1">
    <source>
        <dbReference type="EMBL" id="CCI36823.1"/>
    </source>
</evidence>
<proteinExistence type="predicted"/>
<dbReference type="Proteomes" id="UP000004047">
    <property type="component" value="Unassembled WGS sequence"/>
</dbReference>
<name>I4IR99_MICAE</name>
<reference evidence="1 2" key="1">
    <citation type="submission" date="2012-04" db="EMBL/GenBank/DDBJ databases">
        <authorList>
            <person name="Genoscope - CEA"/>
        </authorList>
    </citation>
    <scope>NUCLEOTIDE SEQUENCE [LARGE SCALE GENOMIC DNA]</scope>
    <source>
        <strain evidence="1 2">9701</strain>
    </source>
</reference>
<organism evidence="1 2">
    <name type="scientific">Microcystis aeruginosa PCC 9701</name>
    <dbReference type="NCBI Taxonomy" id="721123"/>
    <lineage>
        <taxon>Bacteria</taxon>
        <taxon>Bacillati</taxon>
        <taxon>Cyanobacteriota</taxon>
        <taxon>Cyanophyceae</taxon>
        <taxon>Oscillatoriophycideae</taxon>
        <taxon>Chroococcales</taxon>
        <taxon>Microcystaceae</taxon>
        <taxon>Microcystis</taxon>
    </lineage>
</organism>
<dbReference type="AlphaFoldDB" id="I4IR99"/>